<dbReference type="Gramene" id="Os08t0226232-00">
    <property type="protein sequence ID" value="Os08t0226232-00"/>
    <property type="gene ID" value="Os08g0226232"/>
</dbReference>
<gene>
    <name evidence="2" type="ordered locus">Os08g0226232</name>
    <name evidence="2" type="ORF">OSNPB_080226232</name>
</gene>
<sequence length="154" mass="16306">MILATASWNPLDPPWSSRLVRSREKIVRDSRFRLVANATRPTSTTAGLPPSPAASLATCATSSRTFSRRRRRGAAASSRCGANSSVAMILRSARHRGALLGSHATELLAWSPVESGEERLAKAASCLCRISRATAGEEATTVVTAPSRSDMSGP</sequence>
<dbReference type="PaxDb" id="39947-A0A0P0XDE6"/>
<evidence type="ECO:0000313" key="2">
    <source>
        <dbReference type="EMBL" id="BAT04403.1"/>
    </source>
</evidence>
<protein>
    <submittedName>
        <fullName evidence="2">Os08g0226232 protein</fullName>
    </submittedName>
</protein>
<reference evidence="2 3" key="3">
    <citation type="journal article" date="2013" name="Rice">
        <title>Improvement of the Oryza sativa Nipponbare reference genome using next generation sequence and optical map data.</title>
        <authorList>
            <person name="Kawahara Y."/>
            <person name="de la Bastide M."/>
            <person name="Hamilton J.P."/>
            <person name="Kanamori H."/>
            <person name="McCombie W.R."/>
            <person name="Ouyang S."/>
            <person name="Schwartz D.C."/>
            <person name="Tanaka T."/>
            <person name="Wu J."/>
            <person name="Zhou S."/>
            <person name="Childs K.L."/>
            <person name="Davidson R.M."/>
            <person name="Lin H."/>
            <person name="Quesada-Ocampo L."/>
            <person name="Vaillancourt B."/>
            <person name="Sakai H."/>
            <person name="Lee S.S."/>
            <person name="Kim J."/>
            <person name="Numa H."/>
            <person name="Itoh T."/>
            <person name="Buell C.R."/>
            <person name="Matsumoto T."/>
        </authorList>
    </citation>
    <scope>NUCLEOTIDE SEQUENCE [LARGE SCALE GENOMIC DNA]</scope>
    <source>
        <strain evidence="3">cv. Nipponbare</strain>
    </source>
</reference>
<dbReference type="SMR" id="A0A0P0XDE6"/>
<organism evidence="2 3">
    <name type="scientific">Oryza sativa subsp. japonica</name>
    <name type="common">Rice</name>
    <dbReference type="NCBI Taxonomy" id="39947"/>
    <lineage>
        <taxon>Eukaryota</taxon>
        <taxon>Viridiplantae</taxon>
        <taxon>Streptophyta</taxon>
        <taxon>Embryophyta</taxon>
        <taxon>Tracheophyta</taxon>
        <taxon>Spermatophyta</taxon>
        <taxon>Magnoliopsida</taxon>
        <taxon>Liliopsida</taxon>
        <taxon>Poales</taxon>
        <taxon>Poaceae</taxon>
        <taxon>BOP clade</taxon>
        <taxon>Oryzoideae</taxon>
        <taxon>Oryzeae</taxon>
        <taxon>Oryzinae</taxon>
        <taxon>Oryza</taxon>
        <taxon>Oryza sativa</taxon>
    </lineage>
</organism>
<keyword evidence="3" id="KW-1185">Reference proteome</keyword>
<dbReference type="InParanoid" id="A0A0P0XDE6"/>
<dbReference type="EMBL" id="AP014964">
    <property type="protein sequence ID" value="BAT04403.1"/>
    <property type="molecule type" value="Genomic_DNA"/>
</dbReference>
<evidence type="ECO:0000256" key="1">
    <source>
        <dbReference type="SAM" id="MobiDB-lite"/>
    </source>
</evidence>
<reference evidence="3" key="1">
    <citation type="journal article" date="2005" name="Nature">
        <title>The map-based sequence of the rice genome.</title>
        <authorList>
            <consortium name="International rice genome sequencing project (IRGSP)"/>
            <person name="Matsumoto T."/>
            <person name="Wu J."/>
            <person name="Kanamori H."/>
            <person name="Katayose Y."/>
            <person name="Fujisawa M."/>
            <person name="Namiki N."/>
            <person name="Mizuno H."/>
            <person name="Yamamoto K."/>
            <person name="Antonio B.A."/>
            <person name="Baba T."/>
            <person name="Sakata K."/>
            <person name="Nagamura Y."/>
            <person name="Aoki H."/>
            <person name="Arikawa K."/>
            <person name="Arita K."/>
            <person name="Bito T."/>
            <person name="Chiden Y."/>
            <person name="Fujitsuka N."/>
            <person name="Fukunaka R."/>
            <person name="Hamada M."/>
            <person name="Harada C."/>
            <person name="Hayashi A."/>
            <person name="Hijishita S."/>
            <person name="Honda M."/>
            <person name="Hosokawa S."/>
            <person name="Ichikawa Y."/>
            <person name="Idonuma A."/>
            <person name="Iijima M."/>
            <person name="Ikeda M."/>
            <person name="Ikeno M."/>
            <person name="Ito K."/>
            <person name="Ito S."/>
            <person name="Ito T."/>
            <person name="Ito Y."/>
            <person name="Ito Y."/>
            <person name="Iwabuchi A."/>
            <person name="Kamiya K."/>
            <person name="Karasawa W."/>
            <person name="Kurita K."/>
            <person name="Katagiri S."/>
            <person name="Kikuta A."/>
            <person name="Kobayashi H."/>
            <person name="Kobayashi N."/>
            <person name="Machita K."/>
            <person name="Maehara T."/>
            <person name="Masukawa M."/>
            <person name="Mizubayashi T."/>
            <person name="Mukai Y."/>
            <person name="Nagasaki H."/>
            <person name="Nagata Y."/>
            <person name="Naito S."/>
            <person name="Nakashima M."/>
            <person name="Nakama Y."/>
            <person name="Nakamichi Y."/>
            <person name="Nakamura M."/>
            <person name="Meguro A."/>
            <person name="Negishi M."/>
            <person name="Ohta I."/>
            <person name="Ohta T."/>
            <person name="Okamoto M."/>
            <person name="Ono N."/>
            <person name="Saji S."/>
            <person name="Sakaguchi M."/>
            <person name="Sakai K."/>
            <person name="Shibata M."/>
            <person name="Shimokawa T."/>
            <person name="Song J."/>
            <person name="Takazaki Y."/>
            <person name="Terasawa K."/>
            <person name="Tsugane M."/>
            <person name="Tsuji K."/>
            <person name="Ueda S."/>
            <person name="Waki K."/>
            <person name="Yamagata H."/>
            <person name="Yamamoto M."/>
            <person name="Yamamoto S."/>
            <person name="Yamane H."/>
            <person name="Yoshiki S."/>
            <person name="Yoshihara R."/>
            <person name="Yukawa K."/>
            <person name="Zhong H."/>
            <person name="Yano M."/>
            <person name="Yuan Q."/>
            <person name="Ouyang S."/>
            <person name="Liu J."/>
            <person name="Jones K.M."/>
            <person name="Gansberger K."/>
            <person name="Moffat K."/>
            <person name="Hill J."/>
            <person name="Bera J."/>
            <person name="Fadrosh D."/>
            <person name="Jin S."/>
            <person name="Johri S."/>
            <person name="Kim M."/>
            <person name="Overton L."/>
            <person name="Reardon M."/>
            <person name="Tsitrin T."/>
            <person name="Vuong H."/>
            <person name="Weaver B."/>
            <person name="Ciecko A."/>
            <person name="Tallon L."/>
            <person name="Jackson J."/>
            <person name="Pai G."/>
            <person name="Aken S.V."/>
            <person name="Utterback T."/>
            <person name="Reidmuller S."/>
            <person name="Feldblyum T."/>
            <person name="Hsiao J."/>
            <person name="Zismann V."/>
            <person name="Iobst S."/>
            <person name="de Vazeille A.R."/>
            <person name="Buell C.R."/>
            <person name="Ying K."/>
            <person name="Li Y."/>
            <person name="Lu T."/>
            <person name="Huang Y."/>
            <person name="Zhao Q."/>
            <person name="Feng Q."/>
            <person name="Zhang L."/>
            <person name="Zhu J."/>
            <person name="Weng Q."/>
            <person name="Mu J."/>
            <person name="Lu Y."/>
            <person name="Fan D."/>
            <person name="Liu Y."/>
            <person name="Guan J."/>
            <person name="Zhang Y."/>
            <person name="Yu S."/>
            <person name="Liu X."/>
            <person name="Zhang Y."/>
            <person name="Hong G."/>
            <person name="Han B."/>
            <person name="Choisne N."/>
            <person name="Demange N."/>
            <person name="Orjeda G."/>
            <person name="Samain S."/>
            <person name="Cattolico L."/>
            <person name="Pelletier E."/>
            <person name="Couloux A."/>
            <person name="Segurens B."/>
            <person name="Wincker P."/>
            <person name="D'Hont A."/>
            <person name="Scarpelli C."/>
            <person name="Weissenbach J."/>
            <person name="Salanoubat M."/>
            <person name="Quetier F."/>
            <person name="Yu Y."/>
            <person name="Kim H.R."/>
            <person name="Rambo T."/>
            <person name="Currie J."/>
            <person name="Collura K."/>
            <person name="Luo M."/>
            <person name="Yang T."/>
            <person name="Ammiraju J.S.S."/>
            <person name="Engler F."/>
            <person name="Soderlund C."/>
            <person name="Wing R.A."/>
            <person name="Palmer L.E."/>
            <person name="de la Bastide M."/>
            <person name="Spiegel L."/>
            <person name="Nascimento L."/>
            <person name="Zutavern T."/>
            <person name="O'Shaughnessy A."/>
            <person name="Dike S."/>
            <person name="Dedhia N."/>
            <person name="Preston R."/>
            <person name="Balija V."/>
            <person name="McCombie W.R."/>
            <person name="Chow T."/>
            <person name="Chen H."/>
            <person name="Chung M."/>
            <person name="Chen C."/>
            <person name="Shaw J."/>
            <person name="Wu H."/>
            <person name="Hsiao K."/>
            <person name="Chao Y."/>
            <person name="Chu M."/>
            <person name="Cheng C."/>
            <person name="Hour A."/>
            <person name="Lee P."/>
            <person name="Lin S."/>
            <person name="Lin Y."/>
            <person name="Liou J."/>
            <person name="Liu S."/>
            <person name="Hsing Y."/>
            <person name="Raghuvanshi S."/>
            <person name="Mohanty A."/>
            <person name="Bharti A.K."/>
            <person name="Gaur A."/>
            <person name="Gupta V."/>
            <person name="Kumar D."/>
            <person name="Ravi V."/>
            <person name="Vij S."/>
            <person name="Kapur A."/>
            <person name="Khurana P."/>
            <person name="Khurana P."/>
            <person name="Khurana J.P."/>
            <person name="Tyagi A.K."/>
            <person name="Gaikwad K."/>
            <person name="Singh A."/>
            <person name="Dalal V."/>
            <person name="Srivastava S."/>
            <person name="Dixit A."/>
            <person name="Pal A.K."/>
            <person name="Ghazi I.A."/>
            <person name="Yadav M."/>
            <person name="Pandit A."/>
            <person name="Bhargava A."/>
            <person name="Sureshbabu K."/>
            <person name="Batra K."/>
            <person name="Sharma T.R."/>
            <person name="Mohapatra T."/>
            <person name="Singh N.K."/>
            <person name="Messing J."/>
            <person name="Nelson A.B."/>
            <person name="Fuks G."/>
            <person name="Kavchok S."/>
            <person name="Keizer G."/>
            <person name="Linton E."/>
            <person name="Llaca V."/>
            <person name="Song R."/>
            <person name="Tanyolac B."/>
            <person name="Young S."/>
            <person name="Ho-Il K."/>
            <person name="Hahn J.H."/>
            <person name="Sangsakoo G."/>
            <person name="Vanavichit A."/>
            <person name="de Mattos Luiz.A.T."/>
            <person name="Zimmer P.D."/>
            <person name="Malone G."/>
            <person name="Dellagostin O."/>
            <person name="de Oliveira A.C."/>
            <person name="Bevan M."/>
            <person name="Bancroft I."/>
            <person name="Minx P."/>
            <person name="Cordum H."/>
            <person name="Wilson R."/>
            <person name="Cheng Z."/>
            <person name="Jin W."/>
            <person name="Jiang J."/>
            <person name="Leong S.A."/>
            <person name="Iwama H."/>
            <person name="Gojobori T."/>
            <person name="Itoh T."/>
            <person name="Niimura Y."/>
            <person name="Fujii Y."/>
            <person name="Habara T."/>
            <person name="Sakai H."/>
            <person name="Sato Y."/>
            <person name="Wilson G."/>
            <person name="Kumar K."/>
            <person name="McCouch S."/>
            <person name="Juretic N."/>
            <person name="Hoen D."/>
            <person name="Wright S."/>
            <person name="Bruskiewich R."/>
            <person name="Bureau T."/>
            <person name="Miyao A."/>
            <person name="Hirochika H."/>
            <person name="Nishikawa T."/>
            <person name="Kadowaki K."/>
            <person name="Sugiura M."/>
            <person name="Burr B."/>
            <person name="Sasaki T."/>
        </authorList>
    </citation>
    <scope>NUCLEOTIDE SEQUENCE [LARGE SCALE GENOMIC DNA]</scope>
    <source>
        <strain evidence="3">cv. Nipponbare</strain>
    </source>
</reference>
<feature type="region of interest" description="Disordered" evidence="1">
    <location>
        <begin position="41"/>
        <end position="62"/>
    </location>
</feature>
<name>A0A0P0XDE6_ORYSJ</name>
<dbReference type="AlphaFoldDB" id="A0A0P0XDE6"/>
<evidence type="ECO:0000313" key="3">
    <source>
        <dbReference type="Proteomes" id="UP000059680"/>
    </source>
</evidence>
<dbReference type="Proteomes" id="UP000059680">
    <property type="component" value="Chromosome 8"/>
</dbReference>
<proteinExistence type="predicted"/>
<reference evidence="2 3" key="2">
    <citation type="journal article" date="2013" name="Plant Cell Physiol.">
        <title>Rice Annotation Project Database (RAP-DB): an integrative and interactive database for rice genomics.</title>
        <authorList>
            <person name="Sakai H."/>
            <person name="Lee S.S."/>
            <person name="Tanaka T."/>
            <person name="Numa H."/>
            <person name="Kim J."/>
            <person name="Kawahara Y."/>
            <person name="Wakimoto H."/>
            <person name="Yang C.C."/>
            <person name="Iwamoto M."/>
            <person name="Abe T."/>
            <person name="Yamada Y."/>
            <person name="Muto A."/>
            <person name="Inokuchi H."/>
            <person name="Ikemura T."/>
            <person name="Matsumoto T."/>
            <person name="Sasaki T."/>
            <person name="Itoh T."/>
        </authorList>
    </citation>
    <scope>NUCLEOTIDE SEQUENCE [LARGE SCALE GENOMIC DNA]</scope>
    <source>
        <strain evidence="3">cv. Nipponbare</strain>
    </source>
</reference>
<accession>A0A0P0XDE6</accession>